<accession>A0A1J1J0F7</accession>
<dbReference type="UniPathway" id="UPA00378"/>
<evidence type="ECO:0000256" key="14">
    <source>
        <dbReference type="SAM" id="Phobius"/>
    </source>
</evidence>
<comment type="function">
    <text evidence="11">Required for efficient N-glycosylation. Necessary for maintaining optimal levels of dolichol-linked oligosaccharides. Hydrolyzes dolichyl pyrophosphate at a very high rate and dolichyl monophosphate at a much lower rate. Does not act on phosphatidate.</text>
</comment>
<dbReference type="InterPro" id="IPR036938">
    <property type="entry name" value="PAP2/HPO_sf"/>
</dbReference>
<dbReference type="GO" id="GO:0042392">
    <property type="term" value="F:sphingosine-1-phosphate phosphatase activity"/>
    <property type="evidence" value="ECO:0007669"/>
    <property type="project" value="TreeGrafter"/>
</dbReference>
<dbReference type="CDD" id="cd03382">
    <property type="entry name" value="PAP2_dolichyldiphosphatase"/>
    <property type="match status" value="1"/>
</dbReference>
<evidence type="ECO:0000256" key="6">
    <source>
        <dbReference type="ARBA" id="ARBA00022692"/>
    </source>
</evidence>
<feature type="domain" description="Phosphatidic acid phosphatase type 2/haloperoxidase" evidence="15">
    <location>
        <begin position="59"/>
        <end position="175"/>
    </location>
</feature>
<comment type="similarity">
    <text evidence="3">Belongs to the dolichyldiphosphatase family.</text>
</comment>
<evidence type="ECO:0000256" key="3">
    <source>
        <dbReference type="ARBA" id="ARBA00005518"/>
    </source>
</evidence>
<evidence type="ECO:0000256" key="12">
    <source>
        <dbReference type="ARBA" id="ARBA00030292"/>
    </source>
</evidence>
<dbReference type="GO" id="GO:0047874">
    <property type="term" value="F:dolichyldiphosphatase activity"/>
    <property type="evidence" value="ECO:0007669"/>
    <property type="project" value="UniProtKB-EC"/>
</dbReference>
<reference evidence="16 17" key="1">
    <citation type="submission" date="2015-04" db="EMBL/GenBank/DDBJ databases">
        <authorList>
            <person name="Syromyatnikov M.Y."/>
            <person name="Popov V.N."/>
        </authorList>
    </citation>
    <scope>NUCLEOTIDE SEQUENCE [LARGE SCALE GENOMIC DNA]</scope>
</reference>
<dbReference type="InterPro" id="IPR039667">
    <property type="entry name" value="Dolichyldiphosphatase_PAP2"/>
</dbReference>
<dbReference type="Gene3D" id="1.20.144.10">
    <property type="entry name" value="Phosphatidic acid phosphatase type 2/haloperoxidase"/>
    <property type="match status" value="1"/>
</dbReference>
<dbReference type="EMBL" id="CVRI01000066">
    <property type="protein sequence ID" value="CRL05879.1"/>
    <property type="molecule type" value="Genomic_DNA"/>
</dbReference>
<protein>
    <recommendedName>
        <fullName evidence="5">Dolichyldiphosphatase 1</fullName>
        <ecNumber evidence="4">3.6.1.43</ecNumber>
    </recommendedName>
    <alternativeName>
        <fullName evidence="12">Dolichyl pyrophosphate phosphatase 1</fullName>
    </alternativeName>
</protein>
<dbReference type="OrthoDB" id="302705at2759"/>
<evidence type="ECO:0000256" key="9">
    <source>
        <dbReference type="ARBA" id="ARBA00022989"/>
    </source>
</evidence>
<evidence type="ECO:0000256" key="2">
    <source>
        <dbReference type="ARBA" id="ARBA00004922"/>
    </source>
</evidence>
<dbReference type="GO" id="GO:0006487">
    <property type="term" value="P:protein N-linked glycosylation"/>
    <property type="evidence" value="ECO:0007669"/>
    <property type="project" value="UniProtKB-ARBA"/>
</dbReference>
<comment type="pathway">
    <text evidence="2">Protein modification; protein glycosylation.</text>
</comment>
<keyword evidence="10 14" id="KW-0472">Membrane</keyword>
<feature type="transmembrane region" description="Helical" evidence="14">
    <location>
        <begin position="100"/>
        <end position="117"/>
    </location>
</feature>
<keyword evidence="7" id="KW-0378">Hydrolase</keyword>
<feature type="transmembrane region" description="Helical" evidence="14">
    <location>
        <begin position="160"/>
        <end position="187"/>
    </location>
</feature>
<dbReference type="InterPro" id="IPR000326">
    <property type="entry name" value="PAP2/HPO"/>
</dbReference>
<evidence type="ECO:0000256" key="5">
    <source>
        <dbReference type="ARBA" id="ARBA00014821"/>
    </source>
</evidence>
<feature type="transmembrane region" description="Helical" evidence="14">
    <location>
        <begin position="59"/>
        <end position="80"/>
    </location>
</feature>
<dbReference type="Proteomes" id="UP000183832">
    <property type="component" value="Unassembled WGS sequence"/>
</dbReference>
<feature type="transmembrane region" description="Helical" evidence="14">
    <location>
        <begin position="32"/>
        <end position="52"/>
    </location>
</feature>
<name>A0A1J1J0F7_9DIPT</name>
<dbReference type="FunFam" id="1.20.144.10:FF:000003">
    <property type="entry name" value="Dolichyldiphosphatase 1"/>
    <property type="match status" value="1"/>
</dbReference>
<comment type="subcellular location">
    <subcellularLocation>
        <location evidence="1">Endoplasmic reticulum membrane</location>
        <topology evidence="1">Multi-pass membrane protein</topology>
    </subcellularLocation>
</comment>
<evidence type="ECO:0000256" key="7">
    <source>
        <dbReference type="ARBA" id="ARBA00022801"/>
    </source>
</evidence>
<organism evidence="16 17">
    <name type="scientific">Clunio marinus</name>
    <dbReference type="NCBI Taxonomy" id="568069"/>
    <lineage>
        <taxon>Eukaryota</taxon>
        <taxon>Metazoa</taxon>
        <taxon>Ecdysozoa</taxon>
        <taxon>Arthropoda</taxon>
        <taxon>Hexapoda</taxon>
        <taxon>Insecta</taxon>
        <taxon>Pterygota</taxon>
        <taxon>Neoptera</taxon>
        <taxon>Endopterygota</taxon>
        <taxon>Diptera</taxon>
        <taxon>Nematocera</taxon>
        <taxon>Chironomoidea</taxon>
        <taxon>Chironomidae</taxon>
        <taxon>Clunio</taxon>
    </lineage>
</organism>
<dbReference type="PANTHER" id="PTHR14969:SF59">
    <property type="entry name" value="DOLICHYLDIPHOSPHATASE"/>
    <property type="match status" value="1"/>
</dbReference>
<dbReference type="EC" id="3.6.1.43" evidence="4"/>
<keyword evidence="6 14" id="KW-0812">Transmembrane</keyword>
<dbReference type="GO" id="GO:0005789">
    <property type="term" value="C:endoplasmic reticulum membrane"/>
    <property type="evidence" value="ECO:0007669"/>
    <property type="project" value="UniProtKB-SubCell"/>
</dbReference>
<dbReference type="STRING" id="568069.A0A1J1J0F7"/>
<proteinExistence type="inferred from homology"/>
<sequence>MSEDNLIYNSSEWKTLSFTYVEYPKDDAFGKFMAILALAPLWIGSAFSGVILRCRDLHTIFFFIGILLNEVLNMTLKYMIREPRPAVRNNYYVEFGMPSSHSQFMLFFTTYTILFLLKRLHHNSPLEKIVRGLVIAFCCIITALVCYGRVYLLYHTVSQVFVGACIGASFGFIWFLFVHVILTPFVFPRIVSWKISELLLIRDTSLIPNILFFEYTATRQECRARSRKNMKMQ</sequence>
<keyword evidence="17" id="KW-1185">Reference proteome</keyword>
<dbReference type="SUPFAM" id="SSF48317">
    <property type="entry name" value="Acid phosphatase/Vanadium-dependent haloperoxidase"/>
    <property type="match status" value="1"/>
</dbReference>
<evidence type="ECO:0000256" key="4">
    <source>
        <dbReference type="ARBA" id="ARBA00012508"/>
    </source>
</evidence>
<evidence type="ECO:0000256" key="1">
    <source>
        <dbReference type="ARBA" id="ARBA00004477"/>
    </source>
</evidence>
<evidence type="ECO:0000256" key="8">
    <source>
        <dbReference type="ARBA" id="ARBA00022824"/>
    </source>
</evidence>
<evidence type="ECO:0000256" key="13">
    <source>
        <dbReference type="ARBA" id="ARBA00047349"/>
    </source>
</evidence>
<evidence type="ECO:0000256" key="10">
    <source>
        <dbReference type="ARBA" id="ARBA00023136"/>
    </source>
</evidence>
<dbReference type="Pfam" id="PF01569">
    <property type="entry name" value="PAP2"/>
    <property type="match status" value="1"/>
</dbReference>
<dbReference type="AlphaFoldDB" id="A0A1J1J0F7"/>
<evidence type="ECO:0000313" key="17">
    <source>
        <dbReference type="Proteomes" id="UP000183832"/>
    </source>
</evidence>
<keyword evidence="8" id="KW-0256">Endoplasmic reticulum</keyword>
<evidence type="ECO:0000259" key="15">
    <source>
        <dbReference type="SMART" id="SM00014"/>
    </source>
</evidence>
<comment type="catalytic activity">
    <reaction evidence="13">
        <text>a di-trans,poly-cis-dolichyl diphosphate + H2O = a di-trans,poly-cis-dolichyl phosphate + phosphate + H(+)</text>
        <dbReference type="Rhea" id="RHEA:14385"/>
        <dbReference type="Rhea" id="RHEA-COMP:19498"/>
        <dbReference type="Rhea" id="RHEA-COMP:19506"/>
        <dbReference type="ChEBI" id="CHEBI:15377"/>
        <dbReference type="ChEBI" id="CHEBI:15378"/>
        <dbReference type="ChEBI" id="CHEBI:43474"/>
        <dbReference type="ChEBI" id="CHEBI:57497"/>
        <dbReference type="ChEBI" id="CHEBI:57683"/>
        <dbReference type="EC" id="3.6.1.43"/>
    </reaction>
</comment>
<dbReference type="PANTHER" id="PTHR14969">
    <property type="entry name" value="SPHINGOSINE-1-PHOSPHATE PHOSPHOHYDROLASE"/>
    <property type="match status" value="1"/>
</dbReference>
<feature type="transmembrane region" description="Helical" evidence="14">
    <location>
        <begin position="129"/>
        <end position="154"/>
    </location>
</feature>
<evidence type="ECO:0000313" key="16">
    <source>
        <dbReference type="EMBL" id="CRL05879.1"/>
    </source>
</evidence>
<keyword evidence="9 14" id="KW-1133">Transmembrane helix</keyword>
<dbReference type="SMART" id="SM00014">
    <property type="entry name" value="acidPPc"/>
    <property type="match status" value="1"/>
</dbReference>
<evidence type="ECO:0000256" key="11">
    <source>
        <dbReference type="ARBA" id="ARBA00024907"/>
    </source>
</evidence>
<gene>
    <name evidence="16" type="ORF">CLUMA_CG019067</name>
</gene>